<organism evidence="1">
    <name type="scientific">Klosneuvirus KNV1</name>
    <dbReference type="NCBI Taxonomy" id="1977640"/>
    <lineage>
        <taxon>Viruses</taxon>
        <taxon>Varidnaviria</taxon>
        <taxon>Bamfordvirae</taxon>
        <taxon>Nucleocytoviricota</taxon>
        <taxon>Megaviricetes</taxon>
        <taxon>Imitervirales</taxon>
        <taxon>Mimiviridae</taxon>
        <taxon>Klosneuvirinae</taxon>
        <taxon>Klosneuvirus</taxon>
    </lineage>
</organism>
<gene>
    <name evidence="1" type="ORF">Klosneuvirus_2_226</name>
</gene>
<proteinExistence type="predicted"/>
<dbReference type="EMBL" id="KY684109">
    <property type="protein sequence ID" value="ARF11790.1"/>
    <property type="molecule type" value="Genomic_DNA"/>
</dbReference>
<reference evidence="1" key="1">
    <citation type="journal article" date="2017" name="Science">
        <title>Giant viruses with an expanded complement of translation system components.</title>
        <authorList>
            <person name="Schulz F."/>
            <person name="Yutin N."/>
            <person name="Ivanova N.N."/>
            <person name="Ortega D.R."/>
            <person name="Lee T.K."/>
            <person name="Vierheilig J."/>
            <person name="Daims H."/>
            <person name="Horn M."/>
            <person name="Wagner M."/>
            <person name="Jensen G.J."/>
            <person name="Kyrpides N.C."/>
            <person name="Koonin E.V."/>
            <person name="Woyke T."/>
        </authorList>
    </citation>
    <scope>NUCLEOTIDE SEQUENCE</scope>
    <source>
        <strain evidence="1">KNV1</strain>
    </source>
</reference>
<name>A0A1V0SJ91_9VIRU</name>
<accession>A0A1V0SJ91</accession>
<sequence length="386" mass="44536">MTSGMSDSVKTILRVQHEAFTEELVKAYMQHLKWRFGGCVGTDPTGSCDPYVSVIAEYLNDTKFFVDLFTGASIEIMKKEIVRVTPSEEDINAGKWWISSYDKEEHIPVFKFEIPQGIYGSSNEEGHQILLTMICKQIKEIVPESEFTIINQQAQLSGVNDYYFKTTGGIKIFKTTGLFIVNPKMTQRKYLNIIREDFQKYLPNEVAEILSDQYVRGIADGKGNGYRKLATFVSKNEIIAKIIWEGNEVTVCEMLRVPKSSHNKISKMKDLKEIFRYADSVAKSKEPEPEFDFSTDSTLNQLQTQIDKLYEKFAQMKHRYDHISSRCGLKTREKIRDQYDSMDIDDPFAVREKIDKLEGEWQARYEILAAAARKKQPLRRPISAIY</sequence>
<protein>
    <submittedName>
        <fullName evidence="1">Uncharacterized protein</fullName>
    </submittedName>
</protein>
<evidence type="ECO:0000313" key="1">
    <source>
        <dbReference type="EMBL" id="ARF11790.1"/>
    </source>
</evidence>